<evidence type="ECO:0000313" key="3">
    <source>
        <dbReference type="Proteomes" id="UP001632038"/>
    </source>
</evidence>
<reference evidence="3" key="1">
    <citation type="journal article" date="2024" name="IScience">
        <title>Strigolactones Initiate the Formation of Haustorium-like Structures in Castilleja.</title>
        <authorList>
            <person name="Buerger M."/>
            <person name="Peterson D."/>
            <person name="Chory J."/>
        </authorList>
    </citation>
    <scope>NUCLEOTIDE SEQUENCE [LARGE SCALE GENOMIC DNA]</scope>
</reference>
<accession>A0ABD3D184</accession>
<proteinExistence type="predicted"/>
<organism evidence="2 3">
    <name type="scientific">Castilleja foliolosa</name>
    <dbReference type="NCBI Taxonomy" id="1961234"/>
    <lineage>
        <taxon>Eukaryota</taxon>
        <taxon>Viridiplantae</taxon>
        <taxon>Streptophyta</taxon>
        <taxon>Embryophyta</taxon>
        <taxon>Tracheophyta</taxon>
        <taxon>Spermatophyta</taxon>
        <taxon>Magnoliopsida</taxon>
        <taxon>eudicotyledons</taxon>
        <taxon>Gunneridae</taxon>
        <taxon>Pentapetalae</taxon>
        <taxon>asterids</taxon>
        <taxon>lamiids</taxon>
        <taxon>Lamiales</taxon>
        <taxon>Orobanchaceae</taxon>
        <taxon>Pedicularideae</taxon>
        <taxon>Castillejinae</taxon>
        <taxon>Castilleja</taxon>
    </lineage>
</organism>
<dbReference type="AlphaFoldDB" id="A0ABD3D184"/>
<name>A0ABD3D184_9LAMI</name>
<feature type="region of interest" description="Disordered" evidence="1">
    <location>
        <begin position="76"/>
        <end position="104"/>
    </location>
</feature>
<keyword evidence="3" id="KW-1185">Reference proteome</keyword>
<dbReference type="Proteomes" id="UP001632038">
    <property type="component" value="Unassembled WGS sequence"/>
</dbReference>
<dbReference type="EMBL" id="JAVIJP010000028">
    <property type="protein sequence ID" value="KAL3634562.1"/>
    <property type="molecule type" value="Genomic_DNA"/>
</dbReference>
<protein>
    <submittedName>
        <fullName evidence="2">Uncharacterized protein</fullName>
    </submittedName>
</protein>
<sequence length="209" mass="24080">MAGISYPDDVISAKDRMWYSLNYVTKLLSEGFDLEELVRQSNLDRGFLVKRKRSPRNHIVTFKKPRHHFIIPENPETSRDQSLVPQSPVLEKPNLGPVLEKPNLDCRDDQMKRKQSPRNHIIKFKLPRHSIIPENPEPSRDQSLVPKSLVFENPNLGPVFENPDPVSARDKKTNEAKLRVLMENHIVNGDQNLHLDQWRSQNSLNGGSV</sequence>
<evidence type="ECO:0000256" key="1">
    <source>
        <dbReference type="SAM" id="MobiDB-lite"/>
    </source>
</evidence>
<gene>
    <name evidence="2" type="ORF">CASFOL_021616</name>
</gene>
<comment type="caution">
    <text evidence="2">The sequence shown here is derived from an EMBL/GenBank/DDBJ whole genome shotgun (WGS) entry which is preliminary data.</text>
</comment>
<evidence type="ECO:0000313" key="2">
    <source>
        <dbReference type="EMBL" id="KAL3634562.1"/>
    </source>
</evidence>